<evidence type="ECO:0000256" key="9">
    <source>
        <dbReference type="ARBA" id="ARBA00064003"/>
    </source>
</evidence>
<evidence type="ECO:0000256" key="4">
    <source>
        <dbReference type="ARBA" id="ARBA00022679"/>
    </source>
</evidence>
<dbReference type="PROSITE" id="PS50110">
    <property type="entry name" value="RESPONSE_REGULATORY"/>
    <property type="match status" value="1"/>
</dbReference>
<dbReference type="InterPro" id="IPR001789">
    <property type="entry name" value="Sig_transdc_resp-reg_receiver"/>
</dbReference>
<dbReference type="InterPro" id="IPR013783">
    <property type="entry name" value="Ig-like_fold"/>
</dbReference>
<evidence type="ECO:0000259" key="15">
    <source>
        <dbReference type="PROSITE" id="PS50110"/>
    </source>
</evidence>
<dbReference type="InterPro" id="IPR036890">
    <property type="entry name" value="HATPase_C_sf"/>
</dbReference>
<dbReference type="InterPro" id="IPR011110">
    <property type="entry name" value="Reg_prop"/>
</dbReference>
<evidence type="ECO:0000313" key="17">
    <source>
        <dbReference type="Proteomes" id="UP000593892"/>
    </source>
</evidence>
<dbReference type="PANTHER" id="PTHR45339">
    <property type="entry name" value="HYBRID SIGNAL TRANSDUCTION HISTIDINE KINASE J"/>
    <property type="match status" value="1"/>
</dbReference>
<dbReference type="InterPro" id="IPR011006">
    <property type="entry name" value="CheY-like_superfamily"/>
</dbReference>
<dbReference type="InterPro" id="IPR015943">
    <property type="entry name" value="WD40/YVTN_repeat-like_dom_sf"/>
</dbReference>
<evidence type="ECO:0000256" key="8">
    <source>
        <dbReference type="ARBA" id="ARBA00023012"/>
    </source>
</evidence>
<dbReference type="SMART" id="SM00387">
    <property type="entry name" value="HATPase_c"/>
    <property type="match status" value="1"/>
</dbReference>
<dbReference type="InterPro" id="IPR036097">
    <property type="entry name" value="HisK_dim/P_sf"/>
</dbReference>
<dbReference type="Gene3D" id="2.130.10.10">
    <property type="entry name" value="YVTN repeat-like/Quinoprotein amine dehydrogenase"/>
    <property type="match status" value="3"/>
</dbReference>
<dbReference type="SMART" id="SM00388">
    <property type="entry name" value="HisKA"/>
    <property type="match status" value="1"/>
</dbReference>
<dbReference type="RefSeq" id="WP_194452361.1">
    <property type="nucleotide sequence ID" value="NZ_CP063849.1"/>
</dbReference>
<keyword evidence="17" id="KW-1185">Reference proteome</keyword>
<evidence type="ECO:0000256" key="1">
    <source>
        <dbReference type="ARBA" id="ARBA00000085"/>
    </source>
</evidence>
<dbReference type="Pfam" id="PF07495">
    <property type="entry name" value="Y_Y_Y"/>
    <property type="match status" value="1"/>
</dbReference>
<feature type="transmembrane region" description="Helical" evidence="13">
    <location>
        <begin position="743"/>
        <end position="763"/>
    </location>
</feature>
<dbReference type="InterPro" id="IPR011123">
    <property type="entry name" value="Y_Y_Y"/>
</dbReference>
<dbReference type="InterPro" id="IPR003661">
    <property type="entry name" value="HisK_dim/P_dom"/>
</dbReference>
<reference evidence="16 17" key="1">
    <citation type="submission" date="2020-10" db="EMBL/GenBank/DDBJ databases">
        <title>Complete genome sequence of Paludibaculum fermentans P105T, a facultatively anaerobic acidobacterium capable of dissimilatory Fe(III) reduction.</title>
        <authorList>
            <person name="Dedysh S.N."/>
            <person name="Beletsky A.V."/>
            <person name="Kulichevskaya I.S."/>
            <person name="Mardanov A.V."/>
            <person name="Ravin N.V."/>
        </authorList>
    </citation>
    <scope>NUCLEOTIDE SEQUENCE [LARGE SCALE GENOMIC DNA]</scope>
    <source>
        <strain evidence="16 17">P105</strain>
    </source>
</reference>
<dbReference type="Proteomes" id="UP000593892">
    <property type="component" value="Chromosome"/>
</dbReference>
<evidence type="ECO:0000256" key="11">
    <source>
        <dbReference type="PROSITE-ProRule" id="PRU00169"/>
    </source>
</evidence>
<dbReference type="SUPFAM" id="SSF47384">
    <property type="entry name" value="Homodimeric domain of signal transducing histidine kinase"/>
    <property type="match status" value="1"/>
</dbReference>
<dbReference type="AlphaFoldDB" id="A0A7S7NVV9"/>
<dbReference type="PROSITE" id="PS50109">
    <property type="entry name" value="HIS_KIN"/>
    <property type="match status" value="1"/>
</dbReference>
<keyword evidence="8" id="KW-0902">Two-component regulatory system</keyword>
<evidence type="ECO:0000256" key="3">
    <source>
        <dbReference type="ARBA" id="ARBA00022553"/>
    </source>
</evidence>
<dbReference type="KEGG" id="pfer:IRI77_12385"/>
<keyword evidence="13" id="KW-1133">Transmembrane helix</keyword>
<comment type="catalytic activity">
    <reaction evidence="1">
        <text>ATP + protein L-histidine = ADP + protein N-phospho-L-histidine.</text>
        <dbReference type="EC" id="2.7.13.3"/>
    </reaction>
</comment>
<keyword evidence="13" id="KW-0812">Transmembrane</keyword>
<dbReference type="PRINTS" id="PR00344">
    <property type="entry name" value="BCTRLSENSOR"/>
</dbReference>
<keyword evidence="6" id="KW-0418">Kinase</keyword>
<keyword evidence="13" id="KW-0472">Membrane</keyword>
<evidence type="ECO:0000256" key="6">
    <source>
        <dbReference type="ARBA" id="ARBA00022777"/>
    </source>
</evidence>
<evidence type="ECO:0000256" key="10">
    <source>
        <dbReference type="ARBA" id="ARBA00068150"/>
    </source>
</evidence>
<keyword evidence="7" id="KW-0067">ATP-binding</keyword>
<dbReference type="SUPFAM" id="SSF52172">
    <property type="entry name" value="CheY-like"/>
    <property type="match status" value="1"/>
</dbReference>
<gene>
    <name evidence="16" type="ORF">IRI77_12385</name>
</gene>
<comment type="subunit">
    <text evidence="9">At low DSF concentrations, interacts with RpfF.</text>
</comment>
<dbReference type="GO" id="GO:0000155">
    <property type="term" value="F:phosphorelay sensor kinase activity"/>
    <property type="evidence" value="ECO:0007669"/>
    <property type="project" value="InterPro"/>
</dbReference>
<dbReference type="InterPro" id="IPR003594">
    <property type="entry name" value="HATPase_dom"/>
</dbReference>
<dbReference type="Gene3D" id="3.30.565.10">
    <property type="entry name" value="Histidine kinase-like ATPase, C-terminal domain"/>
    <property type="match status" value="1"/>
</dbReference>
<proteinExistence type="predicted"/>
<dbReference type="EC" id="2.7.13.3" evidence="2"/>
<evidence type="ECO:0000256" key="12">
    <source>
        <dbReference type="SAM" id="Coils"/>
    </source>
</evidence>
<dbReference type="InterPro" id="IPR005467">
    <property type="entry name" value="His_kinase_dom"/>
</dbReference>
<evidence type="ECO:0000259" key="14">
    <source>
        <dbReference type="PROSITE" id="PS50109"/>
    </source>
</evidence>
<dbReference type="SUPFAM" id="SSF55874">
    <property type="entry name" value="ATPase domain of HSP90 chaperone/DNA topoisomerase II/histidine kinase"/>
    <property type="match status" value="1"/>
</dbReference>
<dbReference type="CDD" id="cd16922">
    <property type="entry name" value="HATPase_EvgS-ArcB-TorS-like"/>
    <property type="match status" value="1"/>
</dbReference>
<evidence type="ECO:0000256" key="2">
    <source>
        <dbReference type="ARBA" id="ARBA00012438"/>
    </source>
</evidence>
<organism evidence="16 17">
    <name type="scientific">Paludibaculum fermentans</name>
    <dbReference type="NCBI Taxonomy" id="1473598"/>
    <lineage>
        <taxon>Bacteria</taxon>
        <taxon>Pseudomonadati</taxon>
        <taxon>Acidobacteriota</taxon>
        <taxon>Terriglobia</taxon>
        <taxon>Bryobacterales</taxon>
        <taxon>Bryobacteraceae</taxon>
        <taxon>Paludibaculum</taxon>
    </lineage>
</organism>
<keyword evidence="5" id="KW-0547">Nucleotide-binding</keyword>
<accession>A0A7S7NVV9</accession>
<name>A0A7S7NVV9_PALFE</name>
<dbReference type="Pfam" id="PF00072">
    <property type="entry name" value="Response_reg"/>
    <property type="match status" value="1"/>
</dbReference>
<dbReference type="Gene3D" id="3.40.50.2300">
    <property type="match status" value="1"/>
</dbReference>
<dbReference type="CDD" id="cd00082">
    <property type="entry name" value="HisKA"/>
    <property type="match status" value="1"/>
</dbReference>
<feature type="domain" description="Histidine kinase" evidence="14">
    <location>
        <begin position="820"/>
        <end position="1041"/>
    </location>
</feature>
<keyword evidence="3 11" id="KW-0597">Phosphoprotein</keyword>
<feature type="coiled-coil region" evidence="12">
    <location>
        <begin position="786"/>
        <end position="820"/>
    </location>
</feature>
<protein>
    <recommendedName>
        <fullName evidence="10">Sensory/regulatory protein RpfC</fullName>
        <ecNumber evidence="2">2.7.13.3</ecNumber>
    </recommendedName>
</protein>
<evidence type="ECO:0000313" key="16">
    <source>
        <dbReference type="EMBL" id="QOY90703.1"/>
    </source>
</evidence>
<dbReference type="FunFam" id="3.30.565.10:FF:000010">
    <property type="entry name" value="Sensor histidine kinase RcsC"/>
    <property type="match status" value="1"/>
</dbReference>
<dbReference type="InterPro" id="IPR004358">
    <property type="entry name" value="Sig_transdc_His_kin-like_C"/>
</dbReference>
<feature type="domain" description="Response regulatory" evidence="15">
    <location>
        <begin position="1065"/>
        <end position="1183"/>
    </location>
</feature>
<keyword evidence="12" id="KW-0175">Coiled coil</keyword>
<dbReference type="Gene3D" id="1.10.287.130">
    <property type="match status" value="1"/>
</dbReference>
<dbReference type="SMART" id="SM00448">
    <property type="entry name" value="REC"/>
    <property type="match status" value="1"/>
</dbReference>
<dbReference type="CDD" id="cd17546">
    <property type="entry name" value="REC_hyHK_CKI1_RcsC-like"/>
    <property type="match status" value="1"/>
</dbReference>
<evidence type="ECO:0000256" key="5">
    <source>
        <dbReference type="ARBA" id="ARBA00022741"/>
    </source>
</evidence>
<dbReference type="FunFam" id="1.10.287.130:FF:000002">
    <property type="entry name" value="Two-component osmosensing histidine kinase"/>
    <property type="match status" value="1"/>
</dbReference>
<dbReference type="PANTHER" id="PTHR45339:SF1">
    <property type="entry name" value="HYBRID SIGNAL TRANSDUCTION HISTIDINE KINASE J"/>
    <property type="match status" value="1"/>
</dbReference>
<sequence length="1199" mass="132258">MARAPKLRDSILIAALLVPSLQAQRYSFKTYGQEQGLSNLATECLFQDRTGYLWVGTQNGLFRYDGAVFARFGEADGLPSSTVDSIVESSDGVLWVATSHGLARRRGSRFEAFAFKQSVESAGRFGLASDATGRLYLTTNAGILQSSQPAGGAEPKFEPIPGQPSGHAYGVHVEQGGVIWYGCGSGVCRIENGRTESFGQDQGVPADRWDALLTDREGTVWIRSSKRLLLKQKAGTRFSAPLRNIPSNGDFATLAAGKDGELFVPTDDGVWEFAHGQWRVTGQEQGLIAAATSAVLQDREGSLWIGLWGTGLSRWVGRNEWEGWTRAEGLSGEHVWKMARDLQGQLWVATDNGLNQMRMDARTGKVGWRLWTEANGLAANKTRSLALGPDGALWAGSSPGGISRIQPVTGQVQTFALPRVPGSDRIWTLTFDKSGRLWAATRGGLFSAVPLSGKTEFQKQELPNGDAGETVSTVLEDRQGRFWAAGTRGLARRENGVWRRFTKQDGLASTAAGFLAEGADGSIWVGYRDRSGVSQVKVDGERLSVKTFTPQSGLHSGQAIFVKVDRRGWVWFGTDQGIDVLIGKRWHHFGRQDGLIWDDCNTDAFFEDNDGSVWIGTSRGMAHYRVPVSRPALDGPRVEFTRFQLGDRTPDLDQPIVEPYRNRTLSAQLSVLTFLAEGDVLCRYRLVGLDDDWLETKQREVRFPNLPPGRYVLEATARNAAGIWSKVTAQVRFTIQPPWWGTWWFRTVIVLTILLVLAAVILWRTRRLLSQSARLEAAVKERTQQLRIEQDRIVGQNAEIERLLEQARQANLLKDEFLANMSHEIRTPMNGIIGMINVTLAQAVNAEQQESLHMVKSCAQSLLHILNDILDFSKIEAGKLEIAAAPFRLRELMEGACATFLAVAREKGIRLTWDIARDVPEWLECDERRIRQVLLNLIGNALKFTHEGEVHVAASAEASDGGSLELHFAVSDTGIGIPEAARALIFEAFRQADGTTSRNYGGTGLGLTISSRLVHLMGGRIQVDSDPGRGSTFRFWVHANAVAARPEPVPASSSETEGVTSSPLHILLAEDNVVNQRVAVALLKKRGHAVEVVNNGRQAVERSESRSFDRILMDLQMPEMDGWTATQLIRERERITGCRVPILALTAHAMNHVQQRCLEIGMDAVIVKPFDPVQFYRTLEQEPPRPLSTGSPECVQSSS</sequence>
<evidence type="ECO:0000256" key="7">
    <source>
        <dbReference type="ARBA" id="ARBA00022840"/>
    </source>
</evidence>
<dbReference type="Pfam" id="PF00512">
    <property type="entry name" value="HisKA"/>
    <property type="match status" value="1"/>
</dbReference>
<dbReference type="EMBL" id="CP063849">
    <property type="protein sequence ID" value="QOY90703.1"/>
    <property type="molecule type" value="Genomic_DNA"/>
</dbReference>
<dbReference type="Gene3D" id="2.60.40.10">
    <property type="entry name" value="Immunoglobulins"/>
    <property type="match status" value="1"/>
</dbReference>
<dbReference type="GO" id="GO:0005524">
    <property type="term" value="F:ATP binding"/>
    <property type="evidence" value="ECO:0007669"/>
    <property type="project" value="UniProtKB-KW"/>
</dbReference>
<dbReference type="Pfam" id="PF07494">
    <property type="entry name" value="Reg_prop"/>
    <property type="match status" value="2"/>
</dbReference>
<keyword evidence="4" id="KW-0808">Transferase</keyword>
<dbReference type="SUPFAM" id="SSF63829">
    <property type="entry name" value="Calcium-dependent phosphotriesterase"/>
    <property type="match status" value="3"/>
</dbReference>
<dbReference type="Pfam" id="PF02518">
    <property type="entry name" value="HATPase_c"/>
    <property type="match status" value="1"/>
</dbReference>
<feature type="modified residue" description="4-aspartylphosphate" evidence="11">
    <location>
        <position position="1114"/>
    </location>
</feature>
<evidence type="ECO:0000256" key="13">
    <source>
        <dbReference type="SAM" id="Phobius"/>
    </source>
</evidence>